<dbReference type="Pfam" id="PF15780">
    <property type="entry name" value="ASH"/>
    <property type="match status" value="1"/>
</dbReference>
<evidence type="ECO:0000313" key="5">
    <source>
        <dbReference type="EMBL" id="UXP70945.1"/>
    </source>
</evidence>
<evidence type="ECO:0000256" key="3">
    <source>
        <dbReference type="SAM" id="Phobius"/>
    </source>
</evidence>
<reference evidence="5" key="1">
    <citation type="journal article" date="2022" name="bioRxiv">
        <title>Energy transfer in ubiquitous rhodopsin pumps with xanthophyll antennas.</title>
        <authorList>
            <person name="Chazan A."/>
            <person name="Das I."/>
            <person name="Fujiwara T."/>
            <person name="Murakoshi S."/>
            <person name="Shihoya W."/>
            <person name="Rozenberg A."/>
            <person name="Molina-Marquez A."/>
            <person name="Larom S."/>
            <person name="Pushkarev A."/>
            <person name="Malakar P."/>
            <person name="Ruhman S."/>
            <person name="Hasegawa M."/>
            <person name="Tsukamoto Y."/>
            <person name="Ishizuka T."/>
            <person name="Konno M."/>
            <person name="Nagata T."/>
            <person name="Inoue K."/>
            <person name="Mizuno Y."/>
            <person name="Katayama K."/>
            <person name="Abe-Yoshizumi R."/>
            <person name="Kandori H."/>
            <person name="Leon R.M."/>
            <person name="Yoshizawa S."/>
            <person name="Sheves M."/>
            <person name="Nureki O."/>
            <person name="Beja O."/>
        </authorList>
    </citation>
    <scope>NUCLEOTIDE SEQUENCE</scope>
</reference>
<name>A0A977T7A7_9BACT</name>
<feature type="transmembrane region" description="Helical" evidence="3">
    <location>
        <begin position="21"/>
        <end position="41"/>
    </location>
</feature>
<evidence type="ECO:0000256" key="2">
    <source>
        <dbReference type="ARBA" id="ARBA00022490"/>
    </source>
</evidence>
<protein>
    <submittedName>
        <fullName evidence="5">Choice-of-anchor D domain-containing protein</fullName>
    </submittedName>
</protein>
<keyword evidence="2" id="KW-0963">Cytoplasm</keyword>
<dbReference type="AlphaFoldDB" id="A0A977T7A7"/>
<dbReference type="NCBIfam" id="NF012200">
    <property type="entry name" value="choice_anch_D"/>
    <property type="match status" value="2"/>
</dbReference>
<evidence type="ECO:0000256" key="1">
    <source>
        <dbReference type="ARBA" id="ARBA00004496"/>
    </source>
</evidence>
<dbReference type="GO" id="GO:0005737">
    <property type="term" value="C:cytoplasm"/>
    <property type="evidence" value="ECO:0007669"/>
    <property type="project" value="UniProtKB-SubCell"/>
</dbReference>
<dbReference type="Pfam" id="PF17963">
    <property type="entry name" value="Big_9"/>
    <property type="match status" value="1"/>
</dbReference>
<accession>A0A977T7A7</accession>
<keyword evidence="3" id="KW-1133">Transmembrane helix</keyword>
<organism evidence="5">
    <name type="scientific">uncultured Bdellovibrionales bacterium</name>
    <dbReference type="NCBI Taxonomy" id="395355"/>
    <lineage>
        <taxon>Bacteria</taxon>
        <taxon>Pseudomonadati</taxon>
        <taxon>Bdellovibrionota</taxon>
        <taxon>Bdellovibrionia</taxon>
        <taxon>Bdellovibrionales</taxon>
        <taxon>environmental samples</taxon>
    </lineage>
</organism>
<dbReference type="Gene3D" id="2.60.40.10">
    <property type="entry name" value="Immunoglobulins"/>
    <property type="match status" value="2"/>
</dbReference>
<proteinExistence type="predicted"/>
<comment type="subcellular location">
    <subcellularLocation>
        <location evidence="1">Cytoplasm</location>
    </subcellularLocation>
</comment>
<gene>
    <name evidence="5" type="ORF">tmp_000024</name>
</gene>
<keyword evidence="3" id="KW-0472">Membrane</keyword>
<dbReference type="Gene3D" id="2.60.40.2810">
    <property type="match status" value="1"/>
</dbReference>
<dbReference type="InterPro" id="IPR031549">
    <property type="entry name" value="ASH"/>
</dbReference>
<sequence length="1220" mass="131944">MDYEGGSSLKWKSKEGIPMIYLARLLTWLICSTLFIFQLTGCSGGGSGGNPTLNQGKEKVSIRGVAQAGPINGSVNIYEMGPNGERGKFLGAQNTDNGVFEIDIQKTENPVIIEADGTYVDETTGLKVNMQGHVLKQILPNATENTDAPVTPVTTFVADMVQEKIEKGLLLRMDVERDIKESNQKVAQLFGVDLDTIKAVPKPPTQMDSQSKEGKAAFLLTAISQAMKDGGLTPDQGVNPVEALKKLSSALAQKKEDEQRMSGSDFVSDPKLQNFVIKWATKLKEAREKVAVDKGITLPANWAPPRADVGKDSVNYAPEAMSDFIKIVDEAPEKGLTASDRNGDVLTFKIVIPPSKGVVEFTNQNTGTFRYIPTSNQFGSDSFTFKVSDGLLESRVFTVQLNRVPENGVFNNECYFKGIVVSQLLNGKGLCIGDGFYYISNQPHPGLDRTGTGLSGSKFYSNGNLANGYLGGKVYKDGEFLNGINPADNRFYIAGEIGNGEINGIVYDSGLPANGYVDGALVISGVKQDIPQTGFYTAYLPATNMYINFNDGILANGVIDGKCFSKGYKTSGFVDGKLCYDGVLKSGCFFGGGGVGSGVGGFSPNFKLNKAYCYKDGLPVNGICGTFRASENKLYCINGEPVEGFFDGKCFKFDAHYFPKSGWIDDKYCLAGESAPYLSFRPQPESEFESTSSLEFDKRAVGTSETARFTVTNFGAVTALSLAVSMTNEENNPFTISENTCITSLEAKSTCTISVRFEPKSAGNFRAELSLAYKFGTFDLNRTLVLMGQGFEPGNLAFDGTSRVDFPNTAVGAQVPNRVIVIKNVGSEKVWNLKVLKTRAPFEIGASTCPTDLAGKATCTVTIHFSPHSVGPQMGNLKVEYSSAQGPGRVSMDLQGLSLPRNNSVCGRLGDICDDIVQPVDSNFVCGNPGNGCYDNKAAMEHGQAKLPDETPIVLVTNKNGFKVWKELSGERIIHASGLWKSNVYGGGWQMKLNPNGKGFSDEYFIDIDQLSGRACAPNGTLPSVFIDDTTPDLKFAPGFCLYYDGGTLAALGKKQCMANWELPDCKMRNDRLVPQGIFGIDFLGWWRPLEIRLLATPVGGGKWYVGNVLTCRLKGMRLPTFFEIDNRVNDINFPLKDFPLEDGNPSPNLPFPKPAFADTHGVPPVPVGDQVAGSYLSFTATSFNSPANTDPGGSSYWTYPSSYGGRGFSEYLAIRCVLP</sequence>
<feature type="domain" description="Abnormal spindle-like microcephaly-associated protein ASH" evidence="4">
    <location>
        <begin position="687"/>
        <end position="771"/>
    </location>
</feature>
<keyword evidence="3" id="KW-0812">Transmembrane</keyword>
<dbReference type="EMBL" id="OP056329">
    <property type="protein sequence ID" value="UXP70945.1"/>
    <property type="molecule type" value="Genomic_DNA"/>
</dbReference>
<dbReference type="InterPro" id="IPR013783">
    <property type="entry name" value="Ig-like_fold"/>
</dbReference>
<evidence type="ECO:0000259" key="4">
    <source>
        <dbReference type="Pfam" id="PF15780"/>
    </source>
</evidence>